<gene>
    <name evidence="7" type="ORF">UR67_C0002G0110</name>
</gene>
<dbReference type="GO" id="GO:0046872">
    <property type="term" value="F:metal ion binding"/>
    <property type="evidence" value="ECO:0007669"/>
    <property type="project" value="UniProtKB-KW"/>
</dbReference>
<dbReference type="AlphaFoldDB" id="A0A0G0E3T8"/>
<dbReference type="InterPro" id="IPR050072">
    <property type="entry name" value="Peptidase_M20A"/>
</dbReference>
<dbReference type="Gene3D" id="3.40.630.10">
    <property type="entry name" value="Zn peptidases"/>
    <property type="match status" value="1"/>
</dbReference>
<evidence type="ECO:0000256" key="2">
    <source>
        <dbReference type="ARBA" id="ARBA00006247"/>
    </source>
</evidence>
<comment type="similarity">
    <text evidence="2">Belongs to the peptidase M20A family.</text>
</comment>
<dbReference type="PANTHER" id="PTHR43808:SF8">
    <property type="entry name" value="PEPTIDASE M20 DIMERISATION DOMAIN-CONTAINING PROTEIN"/>
    <property type="match status" value="1"/>
</dbReference>
<dbReference type="PANTHER" id="PTHR43808">
    <property type="entry name" value="ACETYLORNITHINE DEACETYLASE"/>
    <property type="match status" value="1"/>
</dbReference>
<keyword evidence="5" id="KW-0862">Zinc</keyword>
<reference evidence="7 8" key="1">
    <citation type="journal article" date="2015" name="Nature">
        <title>rRNA introns, odd ribosomes, and small enigmatic genomes across a large radiation of phyla.</title>
        <authorList>
            <person name="Brown C.T."/>
            <person name="Hug L.A."/>
            <person name="Thomas B.C."/>
            <person name="Sharon I."/>
            <person name="Castelle C.J."/>
            <person name="Singh A."/>
            <person name="Wilkins M.J."/>
            <person name="Williams K.H."/>
            <person name="Banfield J.F."/>
        </authorList>
    </citation>
    <scope>NUCLEOTIDE SEQUENCE [LARGE SCALE GENOMIC DNA]</scope>
</reference>
<name>A0A0G0E3T8_UNCC3</name>
<keyword evidence="3" id="KW-0479">Metal-binding</keyword>
<keyword evidence="4" id="KW-0378">Hydrolase</keyword>
<sequence>MKKEILELTKKLIQIESIRSKPERLKEVVDVAADYFKDTKMIIKKYVSNDKPSVMILTKETKHPKLILNGHLDVIEAEKDQFKPKIEGDKLIARGAGDMKGACATMMVIMKKLYQQNPKLSFALMLTTDEEIGGFDGVKYLLEKEKYKTDITFIPDGGHNFDIIVEEKGVLSFTLETKGVACHASRPYLGESAIDKLMLACIKLRKTFKNPQSLEDWCISFNIGKIYGGEASNKIADYASAECDIRYPAKYTKKEIFNKITNLTGIKPKETVDGNPFFTDKNNQYLKIYHEIAEKVLKRKVSITRDPAASDARFFTSKKIPVILTEPNTANAHATNEYVTISSLEKMAQILEQFIPEVS</sequence>
<dbReference type="SUPFAM" id="SSF53187">
    <property type="entry name" value="Zn-dependent exopeptidases"/>
    <property type="match status" value="1"/>
</dbReference>
<dbReference type="InterPro" id="IPR036264">
    <property type="entry name" value="Bact_exopeptidase_dim_dom"/>
</dbReference>
<evidence type="ECO:0000256" key="4">
    <source>
        <dbReference type="ARBA" id="ARBA00022801"/>
    </source>
</evidence>
<accession>A0A0G0E3T8</accession>
<dbReference type="Pfam" id="PF07687">
    <property type="entry name" value="M20_dimer"/>
    <property type="match status" value="1"/>
</dbReference>
<evidence type="ECO:0000313" key="7">
    <source>
        <dbReference type="EMBL" id="KKP69990.1"/>
    </source>
</evidence>
<feature type="domain" description="Peptidase M20 dimerisation" evidence="6">
    <location>
        <begin position="165"/>
        <end position="263"/>
    </location>
</feature>
<evidence type="ECO:0000256" key="1">
    <source>
        <dbReference type="ARBA" id="ARBA00001947"/>
    </source>
</evidence>
<dbReference type="GO" id="GO:0016787">
    <property type="term" value="F:hydrolase activity"/>
    <property type="evidence" value="ECO:0007669"/>
    <property type="project" value="UniProtKB-KW"/>
</dbReference>
<dbReference type="Proteomes" id="UP000034581">
    <property type="component" value="Unassembled WGS sequence"/>
</dbReference>
<dbReference type="STRING" id="1618350.UR67_C0002G0110"/>
<organism evidence="7 8">
    <name type="scientific">candidate division CPR3 bacterium GW2011_GWF2_35_18</name>
    <dbReference type="NCBI Taxonomy" id="1618350"/>
    <lineage>
        <taxon>Bacteria</taxon>
        <taxon>Bacteria division CPR3</taxon>
    </lineage>
</organism>
<evidence type="ECO:0000313" key="8">
    <source>
        <dbReference type="Proteomes" id="UP000034581"/>
    </source>
</evidence>
<dbReference type="Gene3D" id="3.30.70.360">
    <property type="match status" value="1"/>
</dbReference>
<evidence type="ECO:0000256" key="3">
    <source>
        <dbReference type="ARBA" id="ARBA00022723"/>
    </source>
</evidence>
<evidence type="ECO:0000259" key="6">
    <source>
        <dbReference type="Pfam" id="PF07687"/>
    </source>
</evidence>
<evidence type="ECO:0000256" key="5">
    <source>
        <dbReference type="ARBA" id="ARBA00022833"/>
    </source>
</evidence>
<protein>
    <submittedName>
        <fullName evidence="7">Peptidase M20</fullName>
    </submittedName>
</protein>
<dbReference type="InterPro" id="IPR011650">
    <property type="entry name" value="Peptidase_M20_dimer"/>
</dbReference>
<proteinExistence type="inferred from homology"/>
<dbReference type="EMBL" id="LBQB01000002">
    <property type="protein sequence ID" value="KKP69990.1"/>
    <property type="molecule type" value="Genomic_DNA"/>
</dbReference>
<comment type="caution">
    <text evidence="7">The sequence shown here is derived from an EMBL/GenBank/DDBJ whole genome shotgun (WGS) entry which is preliminary data.</text>
</comment>
<dbReference type="SUPFAM" id="SSF55031">
    <property type="entry name" value="Bacterial exopeptidase dimerisation domain"/>
    <property type="match status" value="1"/>
</dbReference>
<comment type="cofactor">
    <cofactor evidence="1">
        <name>Zn(2+)</name>
        <dbReference type="ChEBI" id="CHEBI:29105"/>
    </cofactor>
</comment>
<dbReference type="Pfam" id="PF01546">
    <property type="entry name" value="Peptidase_M20"/>
    <property type="match status" value="1"/>
</dbReference>
<dbReference type="InterPro" id="IPR002933">
    <property type="entry name" value="Peptidase_M20"/>
</dbReference>